<comment type="caution">
    <text evidence="7">The sequence shown here is derived from an EMBL/GenBank/DDBJ whole genome shotgun (WGS) entry which is preliminary data.</text>
</comment>
<dbReference type="InterPro" id="IPR035965">
    <property type="entry name" value="PAS-like_dom_sf"/>
</dbReference>
<dbReference type="Gene3D" id="1.10.287.950">
    <property type="entry name" value="Methyl-accepting chemotaxis protein"/>
    <property type="match status" value="1"/>
</dbReference>
<feature type="transmembrane region" description="Helical" evidence="4">
    <location>
        <begin position="35"/>
        <end position="54"/>
    </location>
</feature>
<dbReference type="SMART" id="SM00283">
    <property type="entry name" value="MA"/>
    <property type="match status" value="1"/>
</dbReference>
<dbReference type="EMBL" id="JBHRTN010000004">
    <property type="protein sequence ID" value="MFC3123915.1"/>
    <property type="molecule type" value="Genomic_DNA"/>
</dbReference>
<dbReference type="Proteomes" id="UP001595593">
    <property type="component" value="Unassembled WGS sequence"/>
</dbReference>
<feature type="transmembrane region" description="Helical" evidence="4">
    <location>
        <begin position="7"/>
        <end position="29"/>
    </location>
</feature>
<organism evidence="7 8">
    <name type="scientific">Teichococcus globiformis</name>
    <dbReference type="NCBI Taxonomy" id="2307229"/>
    <lineage>
        <taxon>Bacteria</taxon>
        <taxon>Pseudomonadati</taxon>
        <taxon>Pseudomonadota</taxon>
        <taxon>Alphaproteobacteria</taxon>
        <taxon>Acetobacterales</taxon>
        <taxon>Roseomonadaceae</taxon>
        <taxon>Roseomonas</taxon>
    </lineage>
</organism>
<dbReference type="SUPFAM" id="SSF58104">
    <property type="entry name" value="Methyl-accepting chemotaxis protein (MCP) signaling domain"/>
    <property type="match status" value="1"/>
</dbReference>
<dbReference type="PROSITE" id="PS50885">
    <property type="entry name" value="HAMP"/>
    <property type="match status" value="1"/>
</dbReference>
<keyword evidence="4" id="KW-0812">Transmembrane</keyword>
<keyword evidence="8" id="KW-1185">Reference proteome</keyword>
<feature type="domain" description="HAMP" evidence="6">
    <location>
        <begin position="55"/>
        <end position="108"/>
    </location>
</feature>
<dbReference type="Pfam" id="PF00015">
    <property type="entry name" value="MCPsignal"/>
    <property type="match status" value="1"/>
</dbReference>
<dbReference type="PROSITE" id="PS50111">
    <property type="entry name" value="CHEMOTAXIS_TRANSDUC_2"/>
    <property type="match status" value="1"/>
</dbReference>
<evidence type="ECO:0000313" key="7">
    <source>
        <dbReference type="EMBL" id="MFC3123915.1"/>
    </source>
</evidence>
<accession>A0ABV7FUP0</accession>
<evidence type="ECO:0000259" key="6">
    <source>
        <dbReference type="PROSITE" id="PS50885"/>
    </source>
</evidence>
<dbReference type="RefSeq" id="WP_379593264.1">
    <property type="nucleotide sequence ID" value="NZ_JBHRTN010000004.1"/>
</dbReference>
<keyword evidence="4" id="KW-1133">Transmembrane helix</keyword>
<dbReference type="InterPro" id="IPR003660">
    <property type="entry name" value="HAMP_dom"/>
</dbReference>
<dbReference type="PANTHER" id="PTHR32089">
    <property type="entry name" value="METHYL-ACCEPTING CHEMOTAXIS PROTEIN MCPB"/>
    <property type="match status" value="1"/>
</dbReference>
<protein>
    <submittedName>
        <fullName evidence="7">Methyl-accepting chemotaxis protein</fullName>
    </submittedName>
</protein>
<dbReference type="Gene3D" id="3.30.450.20">
    <property type="entry name" value="PAS domain"/>
    <property type="match status" value="1"/>
</dbReference>
<dbReference type="SUPFAM" id="SSF55785">
    <property type="entry name" value="PYP-like sensor domain (PAS domain)"/>
    <property type="match status" value="1"/>
</dbReference>
<keyword evidence="4" id="KW-0472">Membrane</keyword>
<feature type="domain" description="Methyl-accepting transducer" evidence="5">
    <location>
        <begin position="218"/>
        <end position="468"/>
    </location>
</feature>
<evidence type="ECO:0000313" key="8">
    <source>
        <dbReference type="Proteomes" id="UP001595593"/>
    </source>
</evidence>
<sequence>MRNLQNVPLAVAFPLISLIAAGAVGMLAVSGGTHSPLLAAGLAAAMLVLGMLLGQASAASLRQLAEEMERLAAGDTRLRPPARRRKDAVGRIAHAAERLRCQLTVGFAQQQMLEQLPIGIVTADPRDEFRIGYMNARMRAILRDHLADILPCQPEEVIGKSFDIFHRDPARQRALMQDGSRLPYRTRIKVGGEVMDLAVSAIRDSGGGYVGPMLAWTVVTEQSRLADRFEAELGSVMNSLAGRATELQQAAARLAGIASRSGQEAGAVANAASRADHDVQAVAAAAEQMAASITEITRRVAEARATDVTMRGLAESAQRIGDVVQLISSIAGQTNLLALNATIEAARAGEAGKGFAVVASEVKNLASQTARATEEIGQQIGEMQAVTGRAVEAIRGIGGTVEQTNGIATAIAAAVEQQGAATQEIARSAAQVAEAMGTVSRGIAGVRGAAEETGEAAGGMVDAVQELAGQAATLREGSGRFLEAIRR</sequence>
<proteinExistence type="inferred from homology"/>
<evidence type="ECO:0000256" key="4">
    <source>
        <dbReference type="SAM" id="Phobius"/>
    </source>
</evidence>
<comment type="similarity">
    <text evidence="2">Belongs to the methyl-accepting chemotaxis (MCP) protein family.</text>
</comment>
<dbReference type="PANTHER" id="PTHR32089:SF112">
    <property type="entry name" value="LYSOZYME-LIKE PROTEIN-RELATED"/>
    <property type="match status" value="1"/>
</dbReference>
<name>A0ABV7FUP0_9PROT</name>
<evidence type="ECO:0000256" key="3">
    <source>
        <dbReference type="PROSITE-ProRule" id="PRU00284"/>
    </source>
</evidence>
<dbReference type="InterPro" id="IPR004089">
    <property type="entry name" value="MCPsignal_dom"/>
</dbReference>
<reference evidence="8" key="1">
    <citation type="journal article" date="2019" name="Int. J. Syst. Evol. Microbiol.">
        <title>The Global Catalogue of Microorganisms (GCM) 10K type strain sequencing project: providing services to taxonomists for standard genome sequencing and annotation.</title>
        <authorList>
            <consortium name="The Broad Institute Genomics Platform"/>
            <consortium name="The Broad Institute Genome Sequencing Center for Infectious Disease"/>
            <person name="Wu L."/>
            <person name="Ma J."/>
        </authorList>
    </citation>
    <scope>NUCLEOTIDE SEQUENCE [LARGE SCALE GENOMIC DNA]</scope>
    <source>
        <strain evidence="8">KCTC 52094</strain>
    </source>
</reference>
<keyword evidence="1 3" id="KW-0807">Transducer</keyword>
<evidence type="ECO:0000256" key="1">
    <source>
        <dbReference type="ARBA" id="ARBA00023224"/>
    </source>
</evidence>
<gene>
    <name evidence="7" type="ORF">ACFOD4_02485</name>
</gene>
<dbReference type="Gene3D" id="6.10.340.10">
    <property type="match status" value="1"/>
</dbReference>
<evidence type="ECO:0000259" key="5">
    <source>
        <dbReference type="PROSITE" id="PS50111"/>
    </source>
</evidence>
<evidence type="ECO:0000256" key="2">
    <source>
        <dbReference type="ARBA" id="ARBA00029447"/>
    </source>
</evidence>